<dbReference type="InterPro" id="IPR019236">
    <property type="entry name" value="APP1_cat"/>
</dbReference>
<evidence type="ECO:0000313" key="3">
    <source>
        <dbReference type="EMBL" id="KAG2207967.1"/>
    </source>
</evidence>
<proteinExistence type="predicted"/>
<dbReference type="OrthoDB" id="2117591at2759"/>
<dbReference type="Pfam" id="PF09949">
    <property type="entry name" value="APP1_cat"/>
    <property type="match status" value="1"/>
</dbReference>
<dbReference type="InterPro" id="IPR052935">
    <property type="entry name" value="Mg2+_PAP"/>
</dbReference>
<accession>A0A8H7V737</accession>
<dbReference type="Proteomes" id="UP000603453">
    <property type="component" value="Unassembled WGS sequence"/>
</dbReference>
<evidence type="ECO:0000259" key="2">
    <source>
        <dbReference type="Pfam" id="PF09949"/>
    </source>
</evidence>
<keyword evidence="4" id="KW-1185">Reference proteome</keyword>
<reference evidence="3" key="1">
    <citation type="submission" date="2020-12" db="EMBL/GenBank/DDBJ databases">
        <title>Metabolic potential, ecology and presence of endohyphal bacteria is reflected in genomic diversity of Mucoromycotina.</title>
        <authorList>
            <person name="Muszewska A."/>
            <person name="Okrasinska A."/>
            <person name="Steczkiewicz K."/>
            <person name="Drgas O."/>
            <person name="Orlowska M."/>
            <person name="Perlinska-Lenart U."/>
            <person name="Aleksandrzak-Piekarczyk T."/>
            <person name="Szatraj K."/>
            <person name="Zielenkiewicz U."/>
            <person name="Pilsyk S."/>
            <person name="Malc E."/>
            <person name="Mieczkowski P."/>
            <person name="Kruszewska J.S."/>
            <person name="Biernat P."/>
            <person name="Pawlowska J."/>
        </authorList>
    </citation>
    <scope>NUCLEOTIDE SEQUENCE</scope>
    <source>
        <strain evidence="3">WA0000017839</strain>
    </source>
</reference>
<dbReference type="AlphaFoldDB" id="A0A8H7V737"/>
<feature type="domain" description="Phosphatidate phosphatase APP1 catalytic" evidence="2">
    <location>
        <begin position="259"/>
        <end position="404"/>
    </location>
</feature>
<dbReference type="EMBL" id="JAEPRD010000022">
    <property type="protein sequence ID" value="KAG2207967.1"/>
    <property type="molecule type" value="Genomic_DNA"/>
</dbReference>
<dbReference type="GO" id="GO:0008195">
    <property type="term" value="F:phosphatidate phosphatase activity"/>
    <property type="evidence" value="ECO:0007669"/>
    <property type="project" value="InterPro"/>
</dbReference>
<dbReference type="PANTHER" id="PTHR28208">
    <property type="entry name" value="PHOSPHATIDATE PHOSPHATASE APP1"/>
    <property type="match status" value="1"/>
</dbReference>
<dbReference type="PANTHER" id="PTHR28208:SF3">
    <property type="entry name" value="PHOSPHATIDATE PHOSPHATASE APP1"/>
    <property type="match status" value="1"/>
</dbReference>
<evidence type="ECO:0000313" key="4">
    <source>
        <dbReference type="Proteomes" id="UP000603453"/>
    </source>
</evidence>
<sequence length="521" mass="59626">MSFTSFNTQGEPRVRRRDRLRSLAQATTLTIKKEINKYYEPSVTPPSRARSVMSTTSNEPIHNEMKRTDTDELEDMLEDALPEVVQPQCLIFPTYACQVDHHQQDIQWKIHLAGWAFAKPGSSRLDRWLLAAGRTYGGLARDTVEDTHFTSLLNQFRCETMKMTDVKLTLPGILAQRFIEQNEDLLRPDQQEKIREFRDYAASVNTGPSGRFEEEIYLDTASVKKLKEENKYLTVEATFAEDGEPPFNGYIDIIDPYGISVISDIDDTIKVTDILDGKDAILQNTFFRQAREVPHMSEVFQSWASEGAHVHYVSNSPWQVYPALSEFIASKHFPRGSMHLRSVSTQDLIIGKAGKHKREMIPKILRDFPHRKFILVGDSGEIDPEVFGDIYKEFPDQIIKIFIHDVTSQRAMNADKLAKDKPDSYYSSFRKFLSRDSRKSSSSQLAMDAMAQTEVPEEQAQLNDPEVPLLTKLEQFEARMKRVSRPMREGVFTVFTLASQLMLDPVVAEEFLMSKTTDMAI</sequence>
<evidence type="ECO:0000256" key="1">
    <source>
        <dbReference type="SAM" id="MobiDB-lite"/>
    </source>
</evidence>
<organism evidence="3 4">
    <name type="scientific">Mucor saturninus</name>
    <dbReference type="NCBI Taxonomy" id="64648"/>
    <lineage>
        <taxon>Eukaryota</taxon>
        <taxon>Fungi</taxon>
        <taxon>Fungi incertae sedis</taxon>
        <taxon>Mucoromycota</taxon>
        <taxon>Mucoromycotina</taxon>
        <taxon>Mucoromycetes</taxon>
        <taxon>Mucorales</taxon>
        <taxon>Mucorineae</taxon>
        <taxon>Mucoraceae</taxon>
        <taxon>Mucor</taxon>
    </lineage>
</organism>
<protein>
    <recommendedName>
        <fullName evidence="2">Phosphatidate phosphatase APP1 catalytic domain-containing protein</fullName>
    </recommendedName>
</protein>
<comment type="caution">
    <text evidence="3">The sequence shown here is derived from an EMBL/GenBank/DDBJ whole genome shotgun (WGS) entry which is preliminary data.</text>
</comment>
<feature type="region of interest" description="Disordered" evidence="1">
    <location>
        <begin position="443"/>
        <end position="464"/>
    </location>
</feature>
<gene>
    <name evidence="3" type="ORF">INT47_010951</name>
</gene>
<name>A0A8H7V737_9FUNG</name>